<dbReference type="PROSITE" id="PS51343">
    <property type="entry name" value="PII_GLNB_DOM"/>
    <property type="match status" value="1"/>
</dbReference>
<dbReference type="EMBL" id="MWMH01000004">
    <property type="protein sequence ID" value="OOP72884.1"/>
    <property type="molecule type" value="Genomic_DNA"/>
</dbReference>
<gene>
    <name evidence="2" type="ORF">CBEIBR21_13795</name>
</gene>
<sequence length="118" mass="13284">MKQIVVIIRPNLYFKTKQALSDHRFFAMSSKEVLGRGKRAVQFTSGEGDPATDDIYNNTLIAKKMIEMIVRDEEVDEVINVIMSVNHSNMNGDGKIFILPVDESIRVHTGEKGDDALM</sequence>
<dbReference type="InterPro" id="IPR002187">
    <property type="entry name" value="N-reg_PII"/>
</dbReference>
<dbReference type="SMART" id="SM00938">
    <property type="entry name" value="P-II"/>
    <property type="match status" value="1"/>
</dbReference>
<dbReference type="InterPro" id="IPR015867">
    <property type="entry name" value="N-reg_PII/ATP_PRibTrfase_C"/>
</dbReference>
<reference evidence="2 3" key="1">
    <citation type="submission" date="2017-02" db="EMBL/GenBank/DDBJ databases">
        <title>Genome sequence of Clostridium beijerinckii Br21.</title>
        <authorList>
            <person name="Fonseca B.C."/>
            <person name="Guazzaroni M.E."/>
            <person name="Riano-Pachon D.M."/>
            <person name="Reginatto V."/>
        </authorList>
    </citation>
    <scope>NUCLEOTIDE SEQUENCE [LARGE SCALE GENOMIC DNA]</scope>
    <source>
        <strain evidence="2 3">Br21</strain>
    </source>
</reference>
<dbReference type="RefSeq" id="WP_008423949.1">
    <property type="nucleotide sequence ID" value="NZ_MWMH01000004.1"/>
</dbReference>
<evidence type="ECO:0000313" key="2">
    <source>
        <dbReference type="EMBL" id="OOP72884.1"/>
    </source>
</evidence>
<dbReference type="GO" id="GO:0005524">
    <property type="term" value="F:ATP binding"/>
    <property type="evidence" value="ECO:0007669"/>
    <property type="project" value="TreeGrafter"/>
</dbReference>
<dbReference type="SUPFAM" id="SSF54913">
    <property type="entry name" value="GlnB-like"/>
    <property type="match status" value="1"/>
</dbReference>
<dbReference type="GO" id="GO:0005829">
    <property type="term" value="C:cytosol"/>
    <property type="evidence" value="ECO:0007669"/>
    <property type="project" value="TreeGrafter"/>
</dbReference>
<accession>A0A1S9N5S0</accession>
<dbReference type="Pfam" id="PF00543">
    <property type="entry name" value="P-II"/>
    <property type="match status" value="1"/>
</dbReference>
<dbReference type="GO" id="GO:0030234">
    <property type="term" value="F:enzyme regulator activity"/>
    <property type="evidence" value="ECO:0007669"/>
    <property type="project" value="InterPro"/>
</dbReference>
<proteinExistence type="inferred from homology"/>
<dbReference type="PANTHER" id="PTHR30115">
    <property type="entry name" value="NITROGEN REGULATORY PROTEIN P-II"/>
    <property type="match status" value="1"/>
</dbReference>
<dbReference type="PANTHER" id="PTHR30115:SF11">
    <property type="entry name" value="NITROGEN REGULATORY PROTEIN P-II HOMOLOG"/>
    <property type="match status" value="1"/>
</dbReference>
<dbReference type="InterPro" id="IPR011322">
    <property type="entry name" value="N-reg_PII-like_a/b"/>
</dbReference>
<dbReference type="Proteomes" id="UP000190959">
    <property type="component" value="Unassembled WGS sequence"/>
</dbReference>
<dbReference type="Gene3D" id="3.30.70.120">
    <property type="match status" value="1"/>
</dbReference>
<name>A0A1S9N5S0_CLOBE</name>
<protein>
    <submittedName>
        <fullName evidence="2">Transcriptional regulator</fullName>
    </submittedName>
</protein>
<evidence type="ECO:0000313" key="3">
    <source>
        <dbReference type="Proteomes" id="UP000190959"/>
    </source>
</evidence>
<dbReference type="GO" id="GO:0006808">
    <property type="term" value="P:regulation of nitrogen utilization"/>
    <property type="evidence" value="ECO:0007669"/>
    <property type="project" value="InterPro"/>
</dbReference>
<dbReference type="PROSITE" id="PS00638">
    <property type="entry name" value="PII_GLNB_CTER"/>
    <property type="match status" value="1"/>
</dbReference>
<dbReference type="AlphaFoldDB" id="A0A1S9N5S0"/>
<dbReference type="PRINTS" id="PR00340">
    <property type="entry name" value="PIIGLNB"/>
</dbReference>
<evidence type="ECO:0000256" key="1">
    <source>
        <dbReference type="RuleBase" id="RU003936"/>
    </source>
</evidence>
<comment type="caution">
    <text evidence="2">The sequence shown here is derived from an EMBL/GenBank/DDBJ whole genome shotgun (WGS) entry which is preliminary data.</text>
</comment>
<organism evidence="2 3">
    <name type="scientific">Clostridium beijerinckii</name>
    <name type="common">Clostridium MP</name>
    <dbReference type="NCBI Taxonomy" id="1520"/>
    <lineage>
        <taxon>Bacteria</taxon>
        <taxon>Bacillati</taxon>
        <taxon>Bacillota</taxon>
        <taxon>Clostridia</taxon>
        <taxon>Eubacteriales</taxon>
        <taxon>Clostridiaceae</taxon>
        <taxon>Clostridium</taxon>
    </lineage>
</organism>
<dbReference type="InterPro" id="IPR017918">
    <property type="entry name" value="N-reg_PII_CS"/>
</dbReference>
<comment type="similarity">
    <text evidence="1">Belongs to the P(II) protein family.</text>
</comment>